<evidence type="ECO:0008006" key="3">
    <source>
        <dbReference type="Google" id="ProtNLM"/>
    </source>
</evidence>
<organism evidence="1 2">
    <name type="scientific">Postechiella marina</name>
    <dbReference type="NCBI Taxonomy" id="943941"/>
    <lineage>
        <taxon>Bacteria</taxon>
        <taxon>Pseudomonadati</taxon>
        <taxon>Bacteroidota</taxon>
        <taxon>Flavobacteriia</taxon>
        <taxon>Flavobacteriales</taxon>
        <taxon>Flavobacteriaceae</taxon>
        <taxon>Postechiella</taxon>
    </lineage>
</organism>
<reference evidence="2" key="1">
    <citation type="journal article" date="2019" name="Int. J. Syst. Evol. Microbiol.">
        <title>The Global Catalogue of Microorganisms (GCM) 10K type strain sequencing project: providing services to taxonomists for standard genome sequencing and annotation.</title>
        <authorList>
            <consortium name="The Broad Institute Genomics Platform"/>
            <consortium name="The Broad Institute Genome Sequencing Center for Infectious Disease"/>
            <person name="Wu L."/>
            <person name="Ma J."/>
        </authorList>
    </citation>
    <scope>NUCLEOTIDE SEQUENCE [LARGE SCALE GENOMIC DNA]</scope>
    <source>
        <strain evidence="2">JCM 17630</strain>
    </source>
</reference>
<proteinExistence type="predicted"/>
<evidence type="ECO:0000313" key="1">
    <source>
        <dbReference type="EMBL" id="GAA4239671.1"/>
    </source>
</evidence>
<sequence>MSNSNYTKIFHGNFITVQRIVSALEKVDINAIIKEQTETGLIQVFGGSNSDYQEVYVHKDELEKAIAIVKVESIEKTT</sequence>
<name>A0ABP8CID5_9FLAO</name>
<dbReference type="EMBL" id="BAABCA010000010">
    <property type="protein sequence ID" value="GAA4239671.1"/>
    <property type="molecule type" value="Genomic_DNA"/>
</dbReference>
<gene>
    <name evidence="1" type="ORF">GCM10022291_34930</name>
</gene>
<comment type="caution">
    <text evidence="1">The sequence shown here is derived from an EMBL/GenBank/DDBJ whole genome shotgun (WGS) entry which is preliminary data.</text>
</comment>
<protein>
    <recommendedName>
        <fullName evidence="3">DUF2007 domain-containing protein</fullName>
    </recommendedName>
</protein>
<dbReference type="RefSeq" id="WP_344789656.1">
    <property type="nucleotide sequence ID" value="NZ_BAABCA010000010.1"/>
</dbReference>
<accession>A0ABP8CID5</accession>
<evidence type="ECO:0000313" key="2">
    <source>
        <dbReference type="Proteomes" id="UP001501496"/>
    </source>
</evidence>
<dbReference type="Proteomes" id="UP001501496">
    <property type="component" value="Unassembled WGS sequence"/>
</dbReference>
<keyword evidence="2" id="KW-1185">Reference proteome</keyword>